<evidence type="ECO:0000256" key="1">
    <source>
        <dbReference type="SAM" id="MobiDB-lite"/>
    </source>
</evidence>
<feature type="region of interest" description="Disordered" evidence="1">
    <location>
        <begin position="1"/>
        <end position="54"/>
    </location>
</feature>
<organism evidence="2 3">
    <name type="scientific">Ophiocordyceps sinensis</name>
    <dbReference type="NCBI Taxonomy" id="72228"/>
    <lineage>
        <taxon>Eukaryota</taxon>
        <taxon>Fungi</taxon>
        <taxon>Dikarya</taxon>
        <taxon>Ascomycota</taxon>
        <taxon>Pezizomycotina</taxon>
        <taxon>Sordariomycetes</taxon>
        <taxon>Hypocreomycetidae</taxon>
        <taxon>Hypocreales</taxon>
        <taxon>Ophiocordycipitaceae</taxon>
        <taxon>Ophiocordyceps</taxon>
    </lineage>
</organism>
<feature type="compositionally biased region" description="Basic and acidic residues" evidence="1">
    <location>
        <begin position="1"/>
        <end position="10"/>
    </location>
</feature>
<proteinExistence type="predicted"/>
<dbReference type="EMBL" id="JAAVMX010000002">
    <property type="protein sequence ID" value="KAF4512340.1"/>
    <property type="molecule type" value="Genomic_DNA"/>
</dbReference>
<name>A0A8H4PXR5_9HYPO</name>
<evidence type="ECO:0000313" key="3">
    <source>
        <dbReference type="Proteomes" id="UP000557566"/>
    </source>
</evidence>
<comment type="caution">
    <text evidence="2">The sequence shown here is derived from an EMBL/GenBank/DDBJ whole genome shotgun (WGS) entry which is preliminary data.</text>
</comment>
<sequence>MTTPVLDRHTYIASEPTRQAALRATSTSSSRSIHFLDKQTPRTNTASNGIGPSSIRPLLTQLAMSNPWPSQPTTPFVQVAASTHVSPIRTSGSSHPTIWSRR</sequence>
<accession>A0A8H4PXR5</accession>
<reference evidence="2 3" key="1">
    <citation type="journal article" date="2020" name="Genome Biol. Evol.">
        <title>A new high-quality draft genome assembly of the Chinese cordyceps Ophiocordyceps sinensis.</title>
        <authorList>
            <person name="Shu R."/>
            <person name="Zhang J."/>
            <person name="Meng Q."/>
            <person name="Zhang H."/>
            <person name="Zhou G."/>
            <person name="Li M."/>
            <person name="Wu P."/>
            <person name="Zhao Y."/>
            <person name="Chen C."/>
            <person name="Qin Q."/>
        </authorList>
    </citation>
    <scope>NUCLEOTIDE SEQUENCE [LARGE SCALE GENOMIC DNA]</scope>
    <source>
        <strain evidence="2 3">IOZ07</strain>
    </source>
</reference>
<feature type="compositionally biased region" description="Low complexity" evidence="1">
    <location>
        <begin position="17"/>
        <end position="32"/>
    </location>
</feature>
<dbReference type="AlphaFoldDB" id="A0A8H4PXR5"/>
<keyword evidence="3" id="KW-1185">Reference proteome</keyword>
<gene>
    <name evidence="2" type="ORF">G6O67_001493</name>
</gene>
<dbReference type="Proteomes" id="UP000557566">
    <property type="component" value="Unassembled WGS sequence"/>
</dbReference>
<feature type="compositionally biased region" description="Polar residues" evidence="1">
    <location>
        <begin position="41"/>
        <end position="51"/>
    </location>
</feature>
<evidence type="ECO:0000313" key="2">
    <source>
        <dbReference type="EMBL" id="KAF4512340.1"/>
    </source>
</evidence>
<protein>
    <submittedName>
        <fullName evidence="2">Uncharacterized protein</fullName>
    </submittedName>
</protein>